<dbReference type="OrthoDB" id="247073at2759"/>
<sequence length="428" mass="46030">MQPGSEMICGSYAGLKASASALRRPKSDYGISLEAKRRKEGKIPSKWRNTSSYAAGEQAGQHLISPRQRGVPEMAGMMLSTTNVDRRRTAFLSTPRGQRMHTPPYGKKSPSGEQHVTIGASTDCMDDAASALLSELQQVVASVSDQMVSERHRAAQQHKEICALKKIVEEQGAMLDALGRERDTAQCEKSQLLKSYQQELHRRGANTAEAAVRSRDVCGTPNTHVSAAQVDDLVRAEFRRFATFYELCPFSDFDDVSPIVAAVLRSLATQVLQLRVSARKEQAEASGISKDRQAAPLQPHTTSSSTRASTSATSTSSCMPAFNMEATNADHGTTSALHTETPAAVLERQKKAPTLTAATGGPRHFLSETAGFTNGEKAEVHCGGMDATRNRSANAAASMTSEANASMASFAYEDAASILSDIRARYGL</sequence>
<organism evidence="2 3">
    <name type="scientific">Leishmania tarentolae</name>
    <name type="common">Sauroleishmania tarentolae</name>
    <dbReference type="NCBI Taxonomy" id="5689"/>
    <lineage>
        <taxon>Eukaryota</taxon>
        <taxon>Discoba</taxon>
        <taxon>Euglenozoa</taxon>
        <taxon>Kinetoplastea</taxon>
        <taxon>Metakinetoplastina</taxon>
        <taxon>Trypanosomatida</taxon>
        <taxon>Trypanosomatidae</taxon>
        <taxon>Leishmaniinae</taxon>
        <taxon>Leishmania</taxon>
        <taxon>lizard Leishmania</taxon>
    </lineage>
</organism>
<protein>
    <submittedName>
        <fullName evidence="2">Uncharacterized protein</fullName>
    </submittedName>
</protein>
<dbReference type="EMBL" id="BLBS01000057">
    <property type="protein sequence ID" value="GET93197.1"/>
    <property type="molecule type" value="Genomic_DNA"/>
</dbReference>
<evidence type="ECO:0000313" key="2">
    <source>
        <dbReference type="EMBL" id="GET93197.1"/>
    </source>
</evidence>
<feature type="region of interest" description="Disordered" evidence="1">
    <location>
        <begin position="284"/>
        <end position="318"/>
    </location>
</feature>
<feature type="compositionally biased region" description="Basic and acidic residues" evidence="1">
    <location>
        <begin position="284"/>
        <end position="293"/>
    </location>
</feature>
<proteinExistence type="predicted"/>
<dbReference type="VEuPathDB" id="TriTrypDB:LtaPh_3612900"/>
<feature type="region of interest" description="Disordered" evidence="1">
    <location>
        <begin position="95"/>
        <end position="114"/>
    </location>
</feature>
<dbReference type="AlphaFoldDB" id="A0A640L070"/>
<dbReference type="Proteomes" id="UP000419144">
    <property type="component" value="Unassembled WGS sequence"/>
</dbReference>
<name>A0A640L070_LEITA</name>
<keyword evidence="3" id="KW-1185">Reference proteome</keyword>
<evidence type="ECO:0000313" key="3">
    <source>
        <dbReference type="Proteomes" id="UP000419144"/>
    </source>
</evidence>
<feature type="compositionally biased region" description="Low complexity" evidence="1">
    <location>
        <begin position="301"/>
        <end position="317"/>
    </location>
</feature>
<accession>A0A640L070</accession>
<comment type="caution">
    <text evidence="2">The sequence shown here is derived from an EMBL/GenBank/DDBJ whole genome shotgun (WGS) entry which is preliminary data.</text>
</comment>
<gene>
    <name evidence="2" type="ORF">LtaPh_3612900</name>
</gene>
<evidence type="ECO:0000256" key="1">
    <source>
        <dbReference type="SAM" id="MobiDB-lite"/>
    </source>
</evidence>
<reference evidence="2" key="1">
    <citation type="submission" date="2019-11" db="EMBL/GenBank/DDBJ databases">
        <title>Leishmania tarentolae CDS.</title>
        <authorList>
            <person name="Goto Y."/>
            <person name="Yamagishi J."/>
        </authorList>
    </citation>
    <scope>NUCLEOTIDE SEQUENCE [LARGE SCALE GENOMIC DNA]</scope>
    <source>
        <strain evidence="2">Parrot Tar II</strain>
    </source>
</reference>